<dbReference type="Gene3D" id="3.60.40.10">
    <property type="entry name" value="PPM-type phosphatase domain"/>
    <property type="match status" value="1"/>
</dbReference>
<dbReference type="InterPro" id="IPR036457">
    <property type="entry name" value="PPM-type-like_dom_sf"/>
</dbReference>
<feature type="domain" description="PPM-type phosphatase" evidence="2">
    <location>
        <begin position="225"/>
        <end position="443"/>
    </location>
</feature>
<dbReference type="PANTHER" id="PTHR43156">
    <property type="entry name" value="STAGE II SPORULATION PROTEIN E-RELATED"/>
    <property type="match status" value="1"/>
</dbReference>
<sequence length="463" mass="48696">MTGPQAGRPGAPGELDLGGMPVEGALALFLGLLGRTHLSAPAEVAAAVAETVRSAGGDGAVAYLVDYEQRHLVPVPARPARGVSVLGWPGEGEPAADELGRGGDDEALVAARRAEALALEGTMAGRCWVASEILQAPEVPGRQRLWLPLLDGTERVGVLTLTVPSTGPLPHGALVVWERFAHLAAQVLVSKSAYGDTLERVRRLRRMGLAGELQWGLLPPLTFATRGLVVSAMLEPCYEDGGDSFDYAVNESSAHFAIIDAMGHGLAASGAAAFALAAYRRARRSGLDLAATCAAVDDDLAGVLGGERYATAVLAELDLASGELSWVSAGHPEPLLLRAGRLVKSLEAPPSTPLGLALGTGAVQVRREQLEPGDRVLLYTDGLPEARQPDGGFFGLERLVDFVERAGQDGYPAPETLRRLRHAVLQHQHGALQDDASALLVEWRRDTERALLPQTVDLGGGRT</sequence>
<dbReference type="Proteomes" id="UP000265614">
    <property type="component" value="Unassembled WGS sequence"/>
</dbReference>
<evidence type="ECO:0000313" key="3">
    <source>
        <dbReference type="EMBL" id="RJK96000.1"/>
    </source>
</evidence>
<dbReference type="GO" id="GO:0016791">
    <property type="term" value="F:phosphatase activity"/>
    <property type="evidence" value="ECO:0007669"/>
    <property type="project" value="TreeGrafter"/>
</dbReference>
<dbReference type="EMBL" id="QZEZ01000004">
    <property type="protein sequence ID" value="RJK96000.1"/>
    <property type="molecule type" value="Genomic_DNA"/>
</dbReference>
<dbReference type="SMART" id="SM00331">
    <property type="entry name" value="PP2C_SIG"/>
    <property type="match status" value="1"/>
</dbReference>
<evidence type="ECO:0000259" key="2">
    <source>
        <dbReference type="SMART" id="SM00331"/>
    </source>
</evidence>
<dbReference type="Pfam" id="PF07228">
    <property type="entry name" value="SpoIIE"/>
    <property type="match status" value="1"/>
</dbReference>
<dbReference type="InterPro" id="IPR052016">
    <property type="entry name" value="Bact_Sigma-Reg"/>
</dbReference>
<dbReference type="OrthoDB" id="3280057at2"/>
<reference evidence="3 4" key="1">
    <citation type="submission" date="2018-09" db="EMBL/GenBank/DDBJ databases">
        <title>YIM 75000 draft genome.</title>
        <authorList>
            <person name="Tang S."/>
            <person name="Feng Y."/>
        </authorList>
    </citation>
    <scope>NUCLEOTIDE SEQUENCE [LARGE SCALE GENOMIC DNA]</scope>
    <source>
        <strain evidence="3 4">YIM 75000</strain>
    </source>
</reference>
<dbReference type="RefSeq" id="WP_119950426.1">
    <property type="nucleotide sequence ID" value="NZ_QZEZ01000004.1"/>
</dbReference>
<proteinExistence type="predicted"/>
<protein>
    <submittedName>
        <fullName evidence="3">Serine/threonine-protein phosphatase</fullName>
    </submittedName>
</protein>
<evidence type="ECO:0000313" key="4">
    <source>
        <dbReference type="Proteomes" id="UP000265614"/>
    </source>
</evidence>
<comment type="caution">
    <text evidence="3">The sequence shown here is derived from an EMBL/GenBank/DDBJ whole genome shotgun (WGS) entry which is preliminary data.</text>
</comment>
<name>A0A3A3YZ24_9ACTN</name>
<keyword evidence="4" id="KW-1185">Reference proteome</keyword>
<gene>
    <name evidence="3" type="ORF">D5H78_10540</name>
</gene>
<dbReference type="AlphaFoldDB" id="A0A3A3YZ24"/>
<evidence type="ECO:0000256" key="1">
    <source>
        <dbReference type="ARBA" id="ARBA00022801"/>
    </source>
</evidence>
<organism evidence="3 4">
    <name type="scientific">Vallicoccus soli</name>
    <dbReference type="NCBI Taxonomy" id="2339232"/>
    <lineage>
        <taxon>Bacteria</taxon>
        <taxon>Bacillati</taxon>
        <taxon>Actinomycetota</taxon>
        <taxon>Actinomycetes</taxon>
        <taxon>Motilibacterales</taxon>
        <taxon>Vallicoccaceae</taxon>
        <taxon>Vallicoccus</taxon>
    </lineage>
</organism>
<dbReference type="InterPro" id="IPR001932">
    <property type="entry name" value="PPM-type_phosphatase-like_dom"/>
</dbReference>
<dbReference type="SUPFAM" id="SSF81606">
    <property type="entry name" value="PP2C-like"/>
    <property type="match status" value="1"/>
</dbReference>
<dbReference type="PANTHER" id="PTHR43156:SF2">
    <property type="entry name" value="STAGE II SPORULATION PROTEIN E"/>
    <property type="match status" value="1"/>
</dbReference>
<keyword evidence="1" id="KW-0378">Hydrolase</keyword>
<accession>A0A3A3YZ24</accession>